<dbReference type="Proteomes" id="UP000195440">
    <property type="component" value="Unassembled WGS sequence"/>
</dbReference>
<proteinExistence type="predicted"/>
<comment type="caution">
    <text evidence="1">The sequence shown here is derived from an EMBL/GenBank/DDBJ whole genome shotgun (WGS) entry which is preliminary data.</text>
</comment>
<name>A0A1Y3PGQ6_9PSED</name>
<evidence type="ECO:0000313" key="1">
    <source>
        <dbReference type="EMBL" id="OUM75984.1"/>
    </source>
</evidence>
<gene>
    <name evidence="1" type="ORF">AUC60_01615</name>
</gene>
<organism evidence="1 2">
    <name type="scientific">Pseudomonas caspiana</name>
    <dbReference type="NCBI Taxonomy" id="1451454"/>
    <lineage>
        <taxon>Bacteria</taxon>
        <taxon>Pseudomonadati</taxon>
        <taxon>Pseudomonadota</taxon>
        <taxon>Gammaproteobacteria</taxon>
        <taxon>Pseudomonadales</taxon>
        <taxon>Pseudomonadaceae</taxon>
        <taxon>Pseudomonas</taxon>
    </lineage>
</organism>
<sequence>MQEAGSIPPAVVAASNEQWGVAIDAYLVDAVRVGNRFAATAYFDLSGCIDDGSTVATPPVRAVERRESFVLLQTLCGSDYYVIAASRSDGTEV</sequence>
<evidence type="ECO:0000313" key="2">
    <source>
        <dbReference type="Proteomes" id="UP000195440"/>
    </source>
</evidence>
<accession>A0A1Y3PGQ6</accession>
<reference evidence="1 2" key="1">
    <citation type="journal article" date="2017" name="Syst. Appl. Microbiol.">
        <title>Pseudomonas caspiana sp. nov., a citrus pathogen in the Pseudomonas syringae phylogenetic group.</title>
        <authorList>
            <person name="Busquets A."/>
            <person name="Gomila M."/>
            <person name="Beiki F."/>
            <person name="Mulet M."/>
            <person name="Rahimian H."/>
            <person name="Garcia-Valdes E."/>
            <person name="Lalucat J."/>
        </authorList>
    </citation>
    <scope>NUCLEOTIDE SEQUENCE [LARGE SCALE GENOMIC DNA]</scope>
    <source>
        <strain evidence="1 2">FBF102</strain>
    </source>
</reference>
<protein>
    <submittedName>
        <fullName evidence="1">Uncharacterized protein</fullName>
    </submittedName>
</protein>
<keyword evidence="2" id="KW-1185">Reference proteome</keyword>
<dbReference type="AlphaFoldDB" id="A0A1Y3PGQ6"/>
<dbReference type="EMBL" id="LOHF01000001">
    <property type="protein sequence ID" value="OUM75984.1"/>
    <property type="molecule type" value="Genomic_DNA"/>
</dbReference>